<dbReference type="EMBL" id="UINC01042558">
    <property type="protein sequence ID" value="SVB45355.1"/>
    <property type="molecule type" value="Genomic_DNA"/>
</dbReference>
<dbReference type="AlphaFoldDB" id="A0A382E4J2"/>
<evidence type="ECO:0000313" key="1">
    <source>
        <dbReference type="EMBL" id="SVB45355.1"/>
    </source>
</evidence>
<sequence length="156" mass="18425">MKSNIGFSWHPYEFSGNFSDLKNHTKSMCDGEYIFHLDADEIPHEMLMEQIHTILEMNDVDLVWIPRVNTVDGITDDHIQKWGWKVTEKGWVNYPDYQARVFRNSDEILWGGKVHERITGCKTYSHLPPQEELSLYHPKTIDKQVKQNELYEGLMK</sequence>
<dbReference type="InterPro" id="IPR029044">
    <property type="entry name" value="Nucleotide-diphossugar_trans"/>
</dbReference>
<gene>
    <name evidence="1" type="ORF">METZ01_LOCUS198209</name>
</gene>
<evidence type="ECO:0008006" key="2">
    <source>
        <dbReference type="Google" id="ProtNLM"/>
    </source>
</evidence>
<dbReference type="SUPFAM" id="SSF53448">
    <property type="entry name" value="Nucleotide-diphospho-sugar transferases"/>
    <property type="match status" value="1"/>
</dbReference>
<protein>
    <recommendedName>
        <fullName evidence="2">Glycosyltransferase 2-like domain-containing protein</fullName>
    </recommendedName>
</protein>
<accession>A0A382E4J2</accession>
<organism evidence="1">
    <name type="scientific">marine metagenome</name>
    <dbReference type="NCBI Taxonomy" id="408172"/>
    <lineage>
        <taxon>unclassified sequences</taxon>
        <taxon>metagenomes</taxon>
        <taxon>ecological metagenomes</taxon>
    </lineage>
</organism>
<name>A0A382E4J2_9ZZZZ</name>
<reference evidence="1" key="1">
    <citation type="submission" date="2018-05" db="EMBL/GenBank/DDBJ databases">
        <authorList>
            <person name="Lanie J.A."/>
            <person name="Ng W.-L."/>
            <person name="Kazmierczak K.M."/>
            <person name="Andrzejewski T.M."/>
            <person name="Davidsen T.M."/>
            <person name="Wayne K.J."/>
            <person name="Tettelin H."/>
            <person name="Glass J.I."/>
            <person name="Rusch D."/>
            <person name="Podicherti R."/>
            <person name="Tsui H.-C.T."/>
            <person name="Winkler M.E."/>
        </authorList>
    </citation>
    <scope>NUCLEOTIDE SEQUENCE</scope>
</reference>
<proteinExistence type="predicted"/>